<evidence type="ECO:0000313" key="2">
    <source>
        <dbReference type="EMBL" id="MEF3113901.1"/>
    </source>
</evidence>
<accession>A0ABU7WRJ1</accession>
<name>A0ABU7WRJ1_9ACTN</name>
<dbReference type="PANTHER" id="PTHR11895">
    <property type="entry name" value="TRANSAMIDASE"/>
    <property type="match status" value="1"/>
</dbReference>
<dbReference type="Gene3D" id="3.90.1300.10">
    <property type="entry name" value="Amidase signature (AS) domain"/>
    <property type="match status" value="1"/>
</dbReference>
<organism evidence="2 3">
    <name type="scientific">Streptomyces chrestomyceticus</name>
    <dbReference type="NCBI Taxonomy" id="68185"/>
    <lineage>
        <taxon>Bacteria</taxon>
        <taxon>Bacillati</taxon>
        <taxon>Actinomycetota</taxon>
        <taxon>Actinomycetes</taxon>
        <taxon>Kitasatosporales</taxon>
        <taxon>Streptomycetaceae</taxon>
        <taxon>Streptomyces</taxon>
    </lineage>
</organism>
<dbReference type="RefSeq" id="WP_331786493.1">
    <property type="nucleotide sequence ID" value="NZ_JAVFKM010000005.1"/>
</dbReference>
<sequence>MTAATDEDPAPRTAYEVAAEVAAGRLTARGHATRALQPHRLSHACDLRAFISVEPPGVLAEAERADRALTDTGAQLPLHGVLLAVKDNIDVAGLPTTGGTPALRRHRPTRDAAAVRALRDAGAVVLGKANMHELAFGATSDNHAYGRVRNPWRPDRLAGGSSGGTAAAVAAGLVTAGLGTETGCSVRLPAALCGVVGFRPTTGRYPARGVLPLSWTRDTIGVLAHTVEDVCLLDAVITGTHPARPVRSASPPDPRTVLRGLRFGAPRHPFREGIAPPLLAALDARLAELAAAGATIVEDELPAGTPSHVAAAGLPIALYEASRALDGYLREHGLPLRFADVAARIASPDVARLLRPLPGHGPTEDAYEQALTVHRPALDALLHAHLADRRLDALLLPTAPVTAPRLLPGEHILLAGRPVPAFPALLRNTDPSSIVGWPAITLPAVRDEHGLPFGIDLQAPANADLTLLEIARACAALWGLPHRGRVAPLRNTP</sequence>
<dbReference type="Pfam" id="PF01425">
    <property type="entry name" value="Amidase"/>
    <property type="match status" value="1"/>
</dbReference>
<evidence type="ECO:0000259" key="1">
    <source>
        <dbReference type="Pfam" id="PF01425"/>
    </source>
</evidence>
<dbReference type="InterPro" id="IPR020556">
    <property type="entry name" value="Amidase_CS"/>
</dbReference>
<dbReference type="InterPro" id="IPR036928">
    <property type="entry name" value="AS_sf"/>
</dbReference>
<evidence type="ECO:0000313" key="3">
    <source>
        <dbReference type="Proteomes" id="UP001348265"/>
    </source>
</evidence>
<dbReference type="SUPFAM" id="SSF75304">
    <property type="entry name" value="Amidase signature (AS) enzymes"/>
    <property type="match status" value="1"/>
</dbReference>
<dbReference type="EMBL" id="JAVFKM010000005">
    <property type="protein sequence ID" value="MEF3113901.1"/>
    <property type="molecule type" value="Genomic_DNA"/>
</dbReference>
<protein>
    <submittedName>
        <fullName evidence="2">Amidase family protein</fullName>
    </submittedName>
</protein>
<keyword evidence="3" id="KW-1185">Reference proteome</keyword>
<dbReference type="PROSITE" id="PS00571">
    <property type="entry name" value="AMIDASES"/>
    <property type="match status" value="1"/>
</dbReference>
<comment type="caution">
    <text evidence="2">The sequence shown here is derived from an EMBL/GenBank/DDBJ whole genome shotgun (WGS) entry which is preliminary data.</text>
</comment>
<dbReference type="Proteomes" id="UP001348265">
    <property type="component" value="Unassembled WGS sequence"/>
</dbReference>
<gene>
    <name evidence="2" type="ORF">RB636_11955</name>
</gene>
<dbReference type="PANTHER" id="PTHR11895:SF151">
    <property type="entry name" value="GLUTAMYL-TRNA(GLN) AMIDOTRANSFERASE SUBUNIT A"/>
    <property type="match status" value="1"/>
</dbReference>
<reference evidence="2 3" key="1">
    <citation type="submission" date="2023-08" db="EMBL/GenBank/DDBJ databases">
        <authorList>
            <person name="Sharma P."/>
            <person name="Verma V."/>
            <person name="Mohan M.K."/>
            <person name="Dubey A.K."/>
        </authorList>
    </citation>
    <scope>NUCLEOTIDE SEQUENCE [LARGE SCALE GENOMIC DNA]</scope>
    <source>
        <strain evidence="2 3">ADP4</strain>
    </source>
</reference>
<dbReference type="InterPro" id="IPR023631">
    <property type="entry name" value="Amidase_dom"/>
</dbReference>
<proteinExistence type="predicted"/>
<dbReference type="InterPro" id="IPR000120">
    <property type="entry name" value="Amidase"/>
</dbReference>
<feature type="domain" description="Amidase" evidence="1">
    <location>
        <begin position="45"/>
        <end position="468"/>
    </location>
</feature>